<dbReference type="AlphaFoldDB" id="A0AAV4LND0"/>
<evidence type="ECO:0000313" key="2">
    <source>
        <dbReference type="EMBL" id="GIX61546.1"/>
    </source>
</evidence>
<keyword evidence="1" id="KW-1133">Transmembrane helix</keyword>
<accession>A0AAV4LND0</accession>
<keyword evidence="1" id="KW-0472">Membrane</keyword>
<sequence length="1042" mass="114662">MTSFSLTRRLNFLMKLAATSPLPLNYTQFGLEAESLPPTCWRGSVAMCALRSLVPPFLTILEELQSCNPVWDLPYVPCWNCKLIVSQLAKAVFQLLDGVKDSSTELQSKLAEIKGALSSGTNGLIDHLATGLAKFIGYEGSTIGNGGIAVGKHGTNSEPWKPNENRSGKRGYVYSYDPNMATLTFGGSNDTEAQKCAKIFLGCVPLCFYGLSYLYWKCSISYDKGGWQSLQLSGIDDLAYFMSGQGFKSSELNGMAGSGIVGTPYAKLQEFSTGFQEAKQAAQNRADKETKAKETLKIGKSFTPPSQADQKGKEVTSNNNPTYPEYLQALCGKWCNKPSTFTPSNDSSLSVLYYVSYLYFKGKQSALTNDPDFKPRPPSTIREMLYFLAALPFSPSYDSLNSYITEHFSKLVKNKSVSEDYELMVPVADSSSPNTNNTLSAADIKDYLITTCFYGPSILGTIQGKAGSENLSEPWLHELYSNGMKYKYLYGSGLFSTLSNYSYALQFQLYFLYTQCSSTYNLGRGWNQCQYGSGINTNSNTAVLSHICEGFKCNGASGCSHGGKGGNPIGNCNHHKKAQGCGENGNKSPLQAFLTDKLKGFSLSDKPDTNSPSHLDNHPPSSLCHVKMGFSGKLRPNPRKGNLISITLQSYCGSPTSPLRQLCGRLSCLTKRTPRTLGDVFGFLWHLNGQLFKNERPKLQGLIGKFDTALGINGSLSNTFTTDPYSVITTIWNHIAKRKYSIQAGSANATGLSLSLEAMAPAIPFLYQLFMAKDPNTLPGTLFDLTQHCHKWEVNQLKHESDAGSPSPKHQCSEPADLWSLYYPVYSDTQHAACRGKSCGGYLEPLTLSYGATFSPSAAPAYLSWMAYLTDDLNEQLSEMRDELNRISCKNCNSTFSCSKGQNGIISCSCPSVVSCAGVLPLLYRHGFQFHEAYSLKDTSTKRNCGQFSEQISNVLSANAPLTKLLESIDSFLYLFRFYFFYNLSSFWLCSLLILLYFIFYGIDVLHFKSHGHFPFSHTVPPIGLLTTGKAPALAKLTYYMP</sequence>
<gene>
    <name evidence="2" type="ORF">BcabD6B2_09810</name>
</gene>
<evidence type="ECO:0000313" key="3">
    <source>
        <dbReference type="Proteomes" id="UP001497744"/>
    </source>
</evidence>
<comment type="caution">
    <text evidence="2">The sequence shown here is derived from an EMBL/GenBank/DDBJ whole genome shotgun (WGS) entry which is preliminary data.</text>
</comment>
<name>A0AAV4LND0_BABCB</name>
<dbReference type="Proteomes" id="UP001497744">
    <property type="component" value="Unassembled WGS sequence"/>
</dbReference>
<dbReference type="Pfam" id="PF12785">
    <property type="entry name" value="VESA1_N"/>
    <property type="match status" value="1"/>
</dbReference>
<organism evidence="2 3">
    <name type="scientific">Babesia caballi</name>
    <dbReference type="NCBI Taxonomy" id="5871"/>
    <lineage>
        <taxon>Eukaryota</taxon>
        <taxon>Sar</taxon>
        <taxon>Alveolata</taxon>
        <taxon>Apicomplexa</taxon>
        <taxon>Aconoidasida</taxon>
        <taxon>Piroplasmida</taxon>
        <taxon>Babesiidae</taxon>
        <taxon>Babesia</taxon>
    </lineage>
</organism>
<dbReference type="RefSeq" id="XP_067713617.1">
    <property type="nucleotide sequence ID" value="XM_067857516.1"/>
</dbReference>
<dbReference type="InterPro" id="IPR024751">
    <property type="entry name" value="VESA1"/>
</dbReference>
<protein>
    <submittedName>
        <fullName evidence="2">Variant erythrocyte surface antigen-1 family protein</fullName>
    </submittedName>
</protein>
<reference evidence="2 3" key="1">
    <citation type="submission" date="2021-06" db="EMBL/GenBank/DDBJ databases">
        <title>Genome sequence of Babesia caballi.</title>
        <authorList>
            <person name="Yamagishi J."/>
            <person name="Kidaka T."/>
            <person name="Ochi A."/>
        </authorList>
    </citation>
    <scope>NUCLEOTIDE SEQUENCE [LARGE SCALE GENOMIC DNA]</scope>
    <source>
        <strain evidence="2">USDA-D6B2</strain>
    </source>
</reference>
<keyword evidence="1" id="KW-0812">Transmembrane</keyword>
<dbReference type="EMBL" id="BPLF01000001">
    <property type="protein sequence ID" value="GIX61546.1"/>
    <property type="molecule type" value="Genomic_DNA"/>
</dbReference>
<feature type="transmembrane region" description="Helical" evidence="1">
    <location>
        <begin position="979"/>
        <end position="1000"/>
    </location>
</feature>
<proteinExistence type="predicted"/>
<evidence type="ECO:0000256" key="1">
    <source>
        <dbReference type="SAM" id="Phobius"/>
    </source>
</evidence>
<dbReference type="GeneID" id="94193029"/>
<keyword evidence="3" id="KW-1185">Reference proteome</keyword>